<organism evidence="4 5">
    <name type="scientific">Salinimonas profundi</name>
    <dbReference type="NCBI Taxonomy" id="2729140"/>
    <lineage>
        <taxon>Bacteria</taxon>
        <taxon>Pseudomonadati</taxon>
        <taxon>Pseudomonadota</taxon>
        <taxon>Gammaproteobacteria</taxon>
        <taxon>Alteromonadales</taxon>
        <taxon>Alteromonadaceae</taxon>
        <taxon>Alteromonas/Salinimonas group</taxon>
        <taxon>Salinimonas</taxon>
    </lineage>
</organism>
<dbReference type="SUPFAM" id="SSF51161">
    <property type="entry name" value="Trimeric LpxA-like enzymes"/>
    <property type="match status" value="1"/>
</dbReference>
<evidence type="ECO:0000256" key="1">
    <source>
        <dbReference type="ARBA" id="ARBA00007274"/>
    </source>
</evidence>
<evidence type="ECO:0000256" key="2">
    <source>
        <dbReference type="ARBA" id="ARBA00022679"/>
    </source>
</evidence>
<dbReference type="InterPro" id="IPR024688">
    <property type="entry name" value="Mac_dom"/>
</dbReference>
<keyword evidence="5" id="KW-1185">Reference proteome</keyword>
<evidence type="ECO:0000313" key="4">
    <source>
        <dbReference type="EMBL" id="MBD3585147.1"/>
    </source>
</evidence>
<keyword evidence="2" id="KW-0808">Transferase</keyword>
<protein>
    <submittedName>
        <fullName evidence="4">Sugar O-acetyltransferase</fullName>
    </submittedName>
</protein>
<name>A0ABR8LLE5_9ALTE</name>
<dbReference type="Proteomes" id="UP000624419">
    <property type="component" value="Unassembled WGS sequence"/>
</dbReference>
<comment type="caution">
    <text evidence="4">The sequence shown here is derived from an EMBL/GenBank/DDBJ whole genome shotgun (WGS) entry which is preliminary data.</text>
</comment>
<proteinExistence type="inferred from homology"/>
<dbReference type="EMBL" id="JABBXD010000002">
    <property type="protein sequence ID" value="MBD3585147.1"/>
    <property type="molecule type" value="Genomic_DNA"/>
</dbReference>
<reference evidence="4 5" key="1">
    <citation type="submission" date="2020-04" db="EMBL/GenBank/DDBJ databases">
        <title>Salinimonas sp. HHU 13199.</title>
        <authorList>
            <person name="Cui X."/>
            <person name="Zhang D."/>
        </authorList>
    </citation>
    <scope>NUCLEOTIDE SEQUENCE [LARGE SCALE GENOMIC DNA]</scope>
    <source>
        <strain evidence="4 5">HHU 13199</strain>
    </source>
</reference>
<dbReference type="InterPro" id="IPR011004">
    <property type="entry name" value="Trimer_LpxA-like_sf"/>
</dbReference>
<dbReference type="SMART" id="SM01266">
    <property type="entry name" value="Mac"/>
    <property type="match status" value="1"/>
</dbReference>
<dbReference type="PANTHER" id="PTHR23416">
    <property type="entry name" value="SIALIC ACID SYNTHASE-RELATED"/>
    <property type="match status" value="1"/>
</dbReference>
<evidence type="ECO:0000259" key="3">
    <source>
        <dbReference type="SMART" id="SM01266"/>
    </source>
</evidence>
<gene>
    <name evidence="4" type="ORF">HHX48_05310</name>
</gene>
<dbReference type="Pfam" id="PF12464">
    <property type="entry name" value="Mac"/>
    <property type="match status" value="1"/>
</dbReference>
<dbReference type="InterPro" id="IPR051159">
    <property type="entry name" value="Hexapeptide_acetyltransf"/>
</dbReference>
<dbReference type="PANTHER" id="PTHR23416:SF23">
    <property type="entry name" value="ACETYLTRANSFERASE C18B11.09C-RELATED"/>
    <property type="match status" value="1"/>
</dbReference>
<dbReference type="RefSeq" id="WP_191022929.1">
    <property type="nucleotide sequence ID" value="NZ_JABBXD010000002.1"/>
</dbReference>
<evidence type="ECO:0000313" key="5">
    <source>
        <dbReference type="Proteomes" id="UP000624419"/>
    </source>
</evidence>
<sequence length="169" mass="18429">MHNSITTTPLWQDMVKGRWYQTNAKPLRRARQSAKAMCVAFNSCPDSQQRAALLRTLLPNADAIISPSFFCDYGMNIFADDTVRIDKNVVILDAAPVTIGTSVVIGQGCVIATLQHHNDPTQRLRGMQQAFPICIGNNARLGQNVTLLPGAIVPDNAVVPDYHVVSSAQ</sequence>
<dbReference type="Gene3D" id="2.160.10.10">
    <property type="entry name" value="Hexapeptide repeat proteins"/>
    <property type="match status" value="1"/>
</dbReference>
<comment type="similarity">
    <text evidence="1">Belongs to the transferase hexapeptide repeat family.</text>
</comment>
<feature type="domain" description="Maltose/galactoside acetyltransferase" evidence="3">
    <location>
        <begin position="11"/>
        <end position="63"/>
    </location>
</feature>
<accession>A0ABR8LLE5</accession>